<protein>
    <submittedName>
        <fullName evidence="2">Uncharacterized protein</fullName>
    </submittedName>
</protein>
<accession>A0AAD3XY69</accession>
<feature type="compositionally biased region" description="Polar residues" evidence="1">
    <location>
        <begin position="20"/>
        <end position="30"/>
    </location>
</feature>
<evidence type="ECO:0000313" key="2">
    <source>
        <dbReference type="EMBL" id="GMH21973.1"/>
    </source>
</evidence>
<proteinExistence type="predicted"/>
<name>A0AAD3XY69_NEPGR</name>
<keyword evidence="3" id="KW-1185">Reference proteome</keyword>
<comment type="caution">
    <text evidence="2">The sequence shown here is derived from an EMBL/GenBank/DDBJ whole genome shotgun (WGS) entry which is preliminary data.</text>
</comment>
<dbReference type="AlphaFoldDB" id="A0AAD3XY69"/>
<feature type="region of interest" description="Disordered" evidence="1">
    <location>
        <begin position="1"/>
        <end position="86"/>
    </location>
</feature>
<feature type="compositionally biased region" description="Basic and acidic residues" evidence="1">
    <location>
        <begin position="54"/>
        <end position="86"/>
    </location>
</feature>
<evidence type="ECO:0000313" key="3">
    <source>
        <dbReference type="Proteomes" id="UP001279734"/>
    </source>
</evidence>
<sequence>MSQDQRFEQRWQFRRKANDLDSSSTVSAPDSGSEMELKKNKVVGGFISAENEESSDHLTKEKQNTFKKDHKENNQPPEKHTLDISEMHRRALGKDKLQRSKSAAYNYDSTASINSLKTYTGILLEELKVAKEDLLKWMDEEMGKSLVKSVKGKKSGKTNNSNEVSEKQTVDGEVVAYTSTALKETTVIAHLALAEKERIGPLGLSTKKPNSATDQSGKASASSYLTSPAVLPQPQAEDNKGRLIDSSTRQAYFNGVHQECRFFPQTGSENMGGFDQNRNLGSAGNGFPFPQCLGLNGGFSIPNTLSGMRMNGGDMRLFGGNHDLEDNKEQTTI</sequence>
<organism evidence="2 3">
    <name type="scientific">Nepenthes gracilis</name>
    <name type="common">Slender pitcher plant</name>
    <dbReference type="NCBI Taxonomy" id="150966"/>
    <lineage>
        <taxon>Eukaryota</taxon>
        <taxon>Viridiplantae</taxon>
        <taxon>Streptophyta</taxon>
        <taxon>Embryophyta</taxon>
        <taxon>Tracheophyta</taxon>
        <taxon>Spermatophyta</taxon>
        <taxon>Magnoliopsida</taxon>
        <taxon>eudicotyledons</taxon>
        <taxon>Gunneridae</taxon>
        <taxon>Pentapetalae</taxon>
        <taxon>Caryophyllales</taxon>
        <taxon>Nepenthaceae</taxon>
        <taxon>Nepenthes</taxon>
    </lineage>
</organism>
<feature type="region of interest" description="Disordered" evidence="1">
    <location>
        <begin position="202"/>
        <end position="223"/>
    </location>
</feature>
<feature type="compositionally biased region" description="Basic and acidic residues" evidence="1">
    <location>
        <begin position="1"/>
        <end position="19"/>
    </location>
</feature>
<reference evidence="2" key="1">
    <citation type="submission" date="2023-05" db="EMBL/GenBank/DDBJ databases">
        <title>Nepenthes gracilis genome sequencing.</title>
        <authorList>
            <person name="Fukushima K."/>
        </authorList>
    </citation>
    <scope>NUCLEOTIDE SEQUENCE</scope>
    <source>
        <strain evidence="2">SING2019-196</strain>
    </source>
</reference>
<dbReference type="Proteomes" id="UP001279734">
    <property type="component" value="Unassembled WGS sequence"/>
</dbReference>
<dbReference type="EMBL" id="BSYO01000024">
    <property type="protein sequence ID" value="GMH21973.1"/>
    <property type="molecule type" value="Genomic_DNA"/>
</dbReference>
<feature type="compositionally biased region" description="Polar residues" evidence="1">
    <location>
        <begin position="207"/>
        <end position="223"/>
    </location>
</feature>
<gene>
    <name evidence="2" type="ORF">Nepgr_023816</name>
</gene>
<evidence type="ECO:0000256" key="1">
    <source>
        <dbReference type="SAM" id="MobiDB-lite"/>
    </source>
</evidence>